<feature type="region of interest" description="Disordered" evidence="1">
    <location>
        <begin position="1"/>
        <end position="27"/>
    </location>
</feature>
<accession>A0AA38H7L5</accession>
<evidence type="ECO:0000313" key="2">
    <source>
        <dbReference type="EMBL" id="KAI9635193.1"/>
    </source>
</evidence>
<proteinExistence type="predicted"/>
<name>A0AA38H7L5_9TREE</name>
<dbReference type="Proteomes" id="UP001164286">
    <property type="component" value="Unassembled WGS sequence"/>
</dbReference>
<evidence type="ECO:0000313" key="3">
    <source>
        <dbReference type="Proteomes" id="UP001164286"/>
    </source>
</evidence>
<feature type="region of interest" description="Disordered" evidence="1">
    <location>
        <begin position="74"/>
        <end position="96"/>
    </location>
</feature>
<comment type="caution">
    <text evidence="2">The sequence shown here is derived from an EMBL/GenBank/DDBJ whole genome shotgun (WGS) entry which is preliminary data.</text>
</comment>
<gene>
    <name evidence="2" type="ORF">MKK02DRAFT_32673</name>
</gene>
<dbReference type="RefSeq" id="XP_052944970.1">
    <property type="nucleotide sequence ID" value="XM_053088552.1"/>
</dbReference>
<protein>
    <submittedName>
        <fullName evidence="2">Uncharacterized protein</fullName>
    </submittedName>
</protein>
<dbReference type="EMBL" id="JAKWFO010000005">
    <property type="protein sequence ID" value="KAI9635193.1"/>
    <property type="molecule type" value="Genomic_DNA"/>
</dbReference>
<reference evidence="2" key="1">
    <citation type="journal article" date="2022" name="G3 (Bethesda)">
        <title>High quality genome of the basidiomycete yeast Dioszegia hungarica PDD-24b-2 isolated from cloud water.</title>
        <authorList>
            <person name="Jarrige D."/>
            <person name="Haridas S."/>
            <person name="Bleykasten-Grosshans C."/>
            <person name="Joly M."/>
            <person name="Nadalig T."/>
            <person name="Sancelme M."/>
            <person name="Vuilleumier S."/>
            <person name="Grigoriev I.V."/>
            <person name="Amato P."/>
            <person name="Bringel F."/>
        </authorList>
    </citation>
    <scope>NUCLEOTIDE SEQUENCE</scope>
    <source>
        <strain evidence="2">PDD-24b-2</strain>
    </source>
</reference>
<dbReference type="GeneID" id="77727757"/>
<feature type="compositionally biased region" description="Polar residues" evidence="1">
    <location>
        <begin position="1"/>
        <end position="15"/>
    </location>
</feature>
<dbReference type="AlphaFoldDB" id="A0AA38H7L5"/>
<organism evidence="2 3">
    <name type="scientific">Dioszegia hungarica</name>
    <dbReference type="NCBI Taxonomy" id="4972"/>
    <lineage>
        <taxon>Eukaryota</taxon>
        <taxon>Fungi</taxon>
        <taxon>Dikarya</taxon>
        <taxon>Basidiomycota</taxon>
        <taxon>Agaricomycotina</taxon>
        <taxon>Tremellomycetes</taxon>
        <taxon>Tremellales</taxon>
        <taxon>Bulleribasidiaceae</taxon>
        <taxon>Dioszegia</taxon>
    </lineage>
</organism>
<evidence type="ECO:0000256" key="1">
    <source>
        <dbReference type="SAM" id="MobiDB-lite"/>
    </source>
</evidence>
<sequence length="249" mass="27114">MSTAAKPSAANTLKWTDNARPTGPFAQPLPTGCFAQPHPLVNVAIGVTRPEPPTTVATTRSILTVRIGPYDEAGRPTYQSTLERPASEGDSGHMEAHREAFDTEGRRLCLAYLESMAGADSKSVDDAQRAIRDLSPWGELRKLLYVQAPPDGQGRAAQPRSDLVASAKWSLQYENMAAGEGAMPLPSWANVGWSCKNGKWELERMILNFPNEPANPFDSYTLTVPERLSSVASLALGRPPWIKGQEKRS</sequence>
<keyword evidence="3" id="KW-1185">Reference proteome</keyword>
<feature type="compositionally biased region" description="Basic and acidic residues" evidence="1">
    <location>
        <begin position="85"/>
        <end position="96"/>
    </location>
</feature>